<evidence type="ECO:0000313" key="2">
    <source>
        <dbReference type="Proteomes" id="UP000654370"/>
    </source>
</evidence>
<gene>
    <name evidence="1" type="ORF">INT43_004175</name>
</gene>
<comment type="caution">
    <text evidence="1">The sequence shown here is derived from an EMBL/GenBank/DDBJ whole genome shotgun (WGS) entry which is preliminary data.</text>
</comment>
<dbReference type="OrthoDB" id="2209631at2759"/>
<dbReference type="EMBL" id="JAEPQZ010000013">
    <property type="protein sequence ID" value="KAG2174155.1"/>
    <property type="molecule type" value="Genomic_DNA"/>
</dbReference>
<proteinExistence type="predicted"/>
<dbReference type="Proteomes" id="UP000654370">
    <property type="component" value="Unassembled WGS sequence"/>
</dbReference>
<organism evidence="1 2">
    <name type="scientific">Mortierella isabellina</name>
    <name type="common">Filamentous fungus</name>
    <name type="synonym">Umbelopsis isabellina</name>
    <dbReference type="NCBI Taxonomy" id="91625"/>
    <lineage>
        <taxon>Eukaryota</taxon>
        <taxon>Fungi</taxon>
        <taxon>Fungi incertae sedis</taxon>
        <taxon>Mucoromycota</taxon>
        <taxon>Mucoromycotina</taxon>
        <taxon>Umbelopsidomycetes</taxon>
        <taxon>Umbelopsidales</taxon>
        <taxon>Umbelopsidaceae</taxon>
        <taxon>Umbelopsis</taxon>
    </lineage>
</organism>
<dbReference type="AlphaFoldDB" id="A0A8H7U926"/>
<evidence type="ECO:0000313" key="1">
    <source>
        <dbReference type="EMBL" id="KAG2174155.1"/>
    </source>
</evidence>
<accession>A0A8H7U926</accession>
<reference evidence="1" key="1">
    <citation type="submission" date="2020-12" db="EMBL/GenBank/DDBJ databases">
        <title>Metabolic potential, ecology and presence of endohyphal bacteria is reflected in genomic diversity of Mucoromycotina.</title>
        <authorList>
            <person name="Muszewska A."/>
            <person name="Okrasinska A."/>
            <person name="Steczkiewicz K."/>
            <person name="Drgas O."/>
            <person name="Orlowska M."/>
            <person name="Perlinska-Lenart U."/>
            <person name="Aleksandrzak-Piekarczyk T."/>
            <person name="Szatraj K."/>
            <person name="Zielenkiewicz U."/>
            <person name="Pilsyk S."/>
            <person name="Malc E."/>
            <person name="Mieczkowski P."/>
            <person name="Kruszewska J.S."/>
            <person name="Biernat P."/>
            <person name="Pawlowska J."/>
        </authorList>
    </citation>
    <scope>NUCLEOTIDE SEQUENCE</scope>
    <source>
        <strain evidence="1">WA0000067209</strain>
    </source>
</reference>
<keyword evidence="2" id="KW-1185">Reference proteome</keyword>
<name>A0A8H7U926_MORIS</name>
<protein>
    <submittedName>
        <fullName evidence="1">Uncharacterized protein</fullName>
    </submittedName>
</protein>
<sequence length="81" mass="9080">MSSLSAHPFDHIEPFNVYEDSDTDSISDDFQSMAISEIQFQPAYQSLSMNQSTDPELPVYALRRRNAIVGELPDAPSKLCN</sequence>